<dbReference type="GO" id="GO:0030170">
    <property type="term" value="F:pyridoxal phosphate binding"/>
    <property type="evidence" value="ECO:0007669"/>
    <property type="project" value="InterPro"/>
</dbReference>
<organism evidence="15 16">
    <name type="scientific">Pseudomonas aeruginosa</name>
    <dbReference type="NCBI Taxonomy" id="287"/>
    <lineage>
        <taxon>Bacteria</taxon>
        <taxon>Pseudomonadati</taxon>
        <taxon>Pseudomonadota</taxon>
        <taxon>Gammaproteobacteria</taxon>
        <taxon>Pseudomonadales</taxon>
        <taxon>Pseudomonadaceae</taxon>
        <taxon>Pseudomonas</taxon>
    </lineage>
</organism>
<evidence type="ECO:0000256" key="2">
    <source>
        <dbReference type="ARBA" id="ARBA00004979"/>
    </source>
</evidence>
<dbReference type="PANTHER" id="PTHR42690:SF1">
    <property type="entry name" value="THREONINE SYNTHASE-LIKE 2"/>
    <property type="match status" value="1"/>
</dbReference>
<gene>
    <name evidence="15" type="ORF">ALP65_04204</name>
</gene>
<evidence type="ECO:0000256" key="3">
    <source>
        <dbReference type="ARBA" id="ARBA00005517"/>
    </source>
</evidence>
<comment type="similarity">
    <text evidence="3">Belongs to the threonine synthase family.</text>
</comment>
<accession>A0A3M5DPX2</accession>
<feature type="domain" description="Threonine synthase N-terminal" evidence="14">
    <location>
        <begin position="21"/>
        <end position="99"/>
    </location>
</feature>
<evidence type="ECO:0000256" key="11">
    <source>
        <dbReference type="NCBIfam" id="TIGR00260"/>
    </source>
</evidence>
<keyword evidence="8 12" id="KW-0663">Pyridoxal phosphate</keyword>
<dbReference type="InterPro" id="IPR001926">
    <property type="entry name" value="TrpB-like_PALP"/>
</dbReference>
<dbReference type="InterPro" id="IPR004450">
    <property type="entry name" value="Thr_synthase-like"/>
</dbReference>
<dbReference type="InterPro" id="IPR037158">
    <property type="entry name" value="Thr_synth_N_sf"/>
</dbReference>
<evidence type="ECO:0000256" key="6">
    <source>
        <dbReference type="ARBA" id="ARBA00022605"/>
    </source>
</evidence>
<evidence type="ECO:0000313" key="16">
    <source>
        <dbReference type="Proteomes" id="UP000270834"/>
    </source>
</evidence>
<dbReference type="Gene3D" id="3.90.1380.10">
    <property type="entry name" value="Threonine synthase, N-terminal domain"/>
    <property type="match status" value="1"/>
</dbReference>
<feature type="domain" description="Tryptophan synthase beta chain-like PALP" evidence="13">
    <location>
        <begin position="111"/>
        <end position="352"/>
    </location>
</feature>
<dbReference type="NCBIfam" id="TIGR00260">
    <property type="entry name" value="thrC"/>
    <property type="match status" value="1"/>
</dbReference>
<dbReference type="InterPro" id="IPR029144">
    <property type="entry name" value="Thr_synth_N"/>
</dbReference>
<keyword evidence="9" id="KW-0456">Lyase</keyword>
<dbReference type="FunFam" id="3.40.50.1100:FF:000052">
    <property type="entry name" value="Threonine synthase"/>
    <property type="match status" value="1"/>
</dbReference>
<dbReference type="EC" id="4.2.3.1" evidence="4 11"/>
<dbReference type="InterPro" id="IPR036052">
    <property type="entry name" value="TrpB-like_PALP_sf"/>
</dbReference>
<dbReference type="Pfam" id="PF14821">
    <property type="entry name" value="Thr_synth_N"/>
    <property type="match status" value="1"/>
</dbReference>
<dbReference type="EMBL" id="RBSQ01000854">
    <property type="protein sequence ID" value="RMS51353.1"/>
    <property type="molecule type" value="Genomic_DNA"/>
</dbReference>
<dbReference type="SUPFAM" id="SSF53686">
    <property type="entry name" value="Tryptophan synthase beta subunit-like PLP-dependent enzymes"/>
    <property type="match status" value="1"/>
</dbReference>
<dbReference type="InterPro" id="IPR000634">
    <property type="entry name" value="Ser/Thr_deHydtase_PyrdxlP-BS"/>
</dbReference>
<dbReference type="InterPro" id="IPR051166">
    <property type="entry name" value="Threonine_Synthase"/>
</dbReference>
<dbReference type="Pfam" id="PF24857">
    <property type="entry name" value="THR4_C"/>
    <property type="match status" value="1"/>
</dbReference>
<keyword evidence="7" id="KW-0791">Threonine biosynthesis</keyword>
<dbReference type="Gene3D" id="3.40.50.1100">
    <property type="match status" value="2"/>
</dbReference>
<dbReference type="UniPathway" id="UPA00050">
    <property type="reaction ID" value="UER00065"/>
</dbReference>
<dbReference type="PROSITE" id="PS00165">
    <property type="entry name" value="DEHYDRATASE_SER_THR"/>
    <property type="match status" value="1"/>
</dbReference>
<evidence type="ECO:0000256" key="12">
    <source>
        <dbReference type="PIRSR" id="PIRSR604450-51"/>
    </source>
</evidence>
<dbReference type="GO" id="GO:0009088">
    <property type="term" value="P:threonine biosynthetic process"/>
    <property type="evidence" value="ECO:0007669"/>
    <property type="project" value="UniProtKB-UniRule"/>
</dbReference>
<evidence type="ECO:0000256" key="5">
    <source>
        <dbReference type="ARBA" id="ARBA00018679"/>
    </source>
</evidence>
<comment type="caution">
    <text evidence="15">The sequence shown here is derived from an EMBL/GenBank/DDBJ whole genome shotgun (WGS) entry which is preliminary data.</text>
</comment>
<comment type="pathway">
    <text evidence="2">Amino-acid biosynthesis; L-threonine biosynthesis; L-threonine from L-aspartate: step 5/5.</text>
</comment>
<evidence type="ECO:0000256" key="10">
    <source>
        <dbReference type="ARBA" id="ARBA00049144"/>
    </source>
</evidence>
<evidence type="ECO:0000256" key="7">
    <source>
        <dbReference type="ARBA" id="ARBA00022697"/>
    </source>
</evidence>
<evidence type="ECO:0000259" key="13">
    <source>
        <dbReference type="Pfam" id="PF00291"/>
    </source>
</evidence>
<evidence type="ECO:0000256" key="8">
    <source>
        <dbReference type="ARBA" id="ARBA00022898"/>
    </source>
</evidence>
<evidence type="ECO:0000256" key="1">
    <source>
        <dbReference type="ARBA" id="ARBA00001933"/>
    </source>
</evidence>
<proteinExistence type="inferred from homology"/>
<name>A0A3M5DPX2_PSEAI</name>
<evidence type="ECO:0000259" key="14">
    <source>
        <dbReference type="Pfam" id="PF14821"/>
    </source>
</evidence>
<evidence type="ECO:0000313" key="15">
    <source>
        <dbReference type="EMBL" id="RMS51353.1"/>
    </source>
</evidence>
<evidence type="ECO:0000256" key="4">
    <source>
        <dbReference type="ARBA" id="ARBA00013028"/>
    </source>
</evidence>
<dbReference type="AlphaFoldDB" id="A0A3M5DPX2"/>
<protein>
    <recommendedName>
        <fullName evidence="5 11">Threonine synthase</fullName>
        <ecNumber evidence="4 11">4.2.3.1</ecNumber>
    </recommendedName>
</protein>
<dbReference type="Pfam" id="PF00291">
    <property type="entry name" value="PALP"/>
    <property type="match status" value="1"/>
</dbReference>
<feature type="modified residue" description="N6-(pyridoxal phosphate)lysine" evidence="12">
    <location>
        <position position="131"/>
    </location>
</feature>
<dbReference type="PANTHER" id="PTHR42690">
    <property type="entry name" value="THREONINE SYNTHASE FAMILY MEMBER"/>
    <property type="match status" value="1"/>
</dbReference>
<sequence>MDRTPGAARGPASTAKVLNMRYISTRGQAPALNFEDVLLAGLASDGGLYVPENLPRFTLEEIASWVGLPYHELAFRVMRPFVAGSIADADFKKILEETYGVFAHDAVAPLRQLNGNEWVLELFHGPTLAFKDFALQLLGRLLDHVLAKRGERVVIMGATSGDTGSAAIEGCRRCDNVDIFIMHPHNRVSEVQRRQMTTILGDNIHNIAIEGNFDDCQEMVKASFADQGFLKGTRLVAVNSINWARIMAQIVYYFHAALQLGAPHRSVAFSVPTGNFGDIFAGYLARNMGLPVSQLIVATNRNDILHRFMSGNRYDKDTLHPSLSPSMDIMVSSNFERLLFDLHGRNGKAVAELLDAFKASGKLSVEDQRWTEARKLFDSLAVSDEQTCETIAEVYRSCGELLDPHTAIGVRAARECRRSLSVPMVTLGTAHPVKFPEAVEKAGIGQAPALPAHLADLFEREERCTVLPNELAKVQAFVSQHGNRGKPL</sequence>
<comment type="catalytic activity">
    <reaction evidence="10">
        <text>O-phospho-L-homoserine + H2O = L-threonine + phosphate</text>
        <dbReference type="Rhea" id="RHEA:10840"/>
        <dbReference type="ChEBI" id="CHEBI:15377"/>
        <dbReference type="ChEBI" id="CHEBI:43474"/>
        <dbReference type="ChEBI" id="CHEBI:57590"/>
        <dbReference type="ChEBI" id="CHEBI:57926"/>
        <dbReference type="EC" id="4.2.3.1"/>
    </reaction>
</comment>
<keyword evidence="6" id="KW-0028">Amino-acid biosynthesis</keyword>
<dbReference type="FunFam" id="3.90.1380.10:FF:000002">
    <property type="entry name" value="Threonine synthase"/>
    <property type="match status" value="1"/>
</dbReference>
<dbReference type="CDD" id="cd01560">
    <property type="entry name" value="Thr-synth_2"/>
    <property type="match status" value="1"/>
</dbReference>
<comment type="cofactor">
    <cofactor evidence="1 12">
        <name>pyridoxal 5'-phosphate</name>
        <dbReference type="ChEBI" id="CHEBI:597326"/>
    </cofactor>
</comment>
<dbReference type="Proteomes" id="UP000270834">
    <property type="component" value="Unassembled WGS sequence"/>
</dbReference>
<evidence type="ECO:0000256" key="9">
    <source>
        <dbReference type="ARBA" id="ARBA00023239"/>
    </source>
</evidence>
<reference evidence="15 16" key="1">
    <citation type="submission" date="2018-08" db="EMBL/GenBank/DDBJ databases">
        <title>Recombination of ecologically and evolutionarily significant loci maintains genetic cohesion in the Pseudomonas syringae species complex.</title>
        <authorList>
            <person name="Dillon M."/>
            <person name="Thakur S."/>
            <person name="Almeida R.N.D."/>
            <person name="Weir B.S."/>
            <person name="Guttman D.S."/>
        </authorList>
    </citation>
    <scope>NUCLEOTIDE SEQUENCE [LARGE SCALE GENOMIC DNA]</scope>
    <source>
        <strain evidence="15 16">ICMP 7846</strain>
    </source>
</reference>
<dbReference type="GO" id="GO:0004795">
    <property type="term" value="F:threonine synthase activity"/>
    <property type="evidence" value="ECO:0007669"/>
    <property type="project" value="UniProtKB-UniRule"/>
</dbReference>